<sequence length="179" mass="19688">MLKTLLLIVLAAIALVLAYAATRPDTFRVERSARIQAPPARVFPLINDLHAFNTWNPYEKKDPAIKGTYGAVTAGPGATYAWESKEVGVGEMQIETAVPDSSVALRLTFVKPFSAVNQVNFTLTPAGDGTQVTWAMEGRLNYVAKLMHLFFNMDSMVGKDFEDGLANLKTLAERRQDSH</sequence>
<dbReference type="AlphaFoldDB" id="A0A424W6W6"/>
<feature type="signal peptide" evidence="1">
    <location>
        <begin position="1"/>
        <end position="20"/>
    </location>
</feature>
<evidence type="ECO:0000313" key="2">
    <source>
        <dbReference type="EMBL" id="RPJ88970.1"/>
    </source>
</evidence>
<dbReference type="EMBL" id="QVXO01000051">
    <property type="protein sequence ID" value="RPJ88970.1"/>
    <property type="molecule type" value="Genomic_DNA"/>
</dbReference>
<dbReference type="SUPFAM" id="SSF55961">
    <property type="entry name" value="Bet v1-like"/>
    <property type="match status" value="1"/>
</dbReference>
<keyword evidence="1" id="KW-0732">Signal</keyword>
<dbReference type="OrthoDB" id="9807923at2"/>
<dbReference type="Gene3D" id="3.30.530.20">
    <property type="match status" value="1"/>
</dbReference>
<gene>
    <name evidence="2" type="ORF">DY367_25230</name>
</gene>
<dbReference type="RefSeq" id="WP_059380128.1">
    <property type="nucleotide sequence ID" value="NZ_CP061008.1"/>
</dbReference>
<dbReference type="CDD" id="cd07818">
    <property type="entry name" value="SRPBCC_1"/>
    <property type="match status" value="1"/>
</dbReference>
<dbReference type="Proteomes" id="UP000285324">
    <property type="component" value="Unassembled WGS sequence"/>
</dbReference>
<dbReference type="InterPro" id="IPR023393">
    <property type="entry name" value="START-like_dom_sf"/>
</dbReference>
<protein>
    <submittedName>
        <fullName evidence="2">Polyketide cyclase</fullName>
    </submittedName>
</protein>
<organism evidence="2 3">
    <name type="scientific">Alcaligenes xylosoxydans xylosoxydans</name>
    <name type="common">Achromobacter xylosoxidans</name>
    <dbReference type="NCBI Taxonomy" id="85698"/>
    <lineage>
        <taxon>Bacteria</taxon>
        <taxon>Pseudomonadati</taxon>
        <taxon>Pseudomonadota</taxon>
        <taxon>Betaproteobacteria</taxon>
        <taxon>Burkholderiales</taxon>
        <taxon>Alcaligenaceae</taxon>
        <taxon>Achromobacter</taxon>
    </lineage>
</organism>
<proteinExistence type="predicted"/>
<dbReference type="Pfam" id="PF10604">
    <property type="entry name" value="Polyketide_cyc2"/>
    <property type="match status" value="1"/>
</dbReference>
<name>A0A424W6W6_ALCXX</name>
<evidence type="ECO:0000313" key="3">
    <source>
        <dbReference type="Proteomes" id="UP000285324"/>
    </source>
</evidence>
<dbReference type="InterPro" id="IPR019587">
    <property type="entry name" value="Polyketide_cyclase/dehydratase"/>
</dbReference>
<accession>A0A424W6W6</accession>
<evidence type="ECO:0000256" key="1">
    <source>
        <dbReference type="SAM" id="SignalP"/>
    </source>
</evidence>
<reference evidence="2 3" key="1">
    <citation type="submission" date="2018-08" db="EMBL/GenBank/DDBJ databases">
        <title>Achromobacter xylosoxidans Genome sequencing and assembly.</title>
        <authorList>
            <person name="Wang R."/>
            <person name="Rensing C."/>
            <person name="Li Y."/>
        </authorList>
    </citation>
    <scope>NUCLEOTIDE SEQUENCE [LARGE SCALE GENOMIC DNA]</scope>
    <source>
        <strain evidence="2 3">GD003A</strain>
    </source>
</reference>
<feature type="chain" id="PRO_5019280455" evidence="1">
    <location>
        <begin position="21"/>
        <end position="179"/>
    </location>
</feature>
<comment type="caution">
    <text evidence="2">The sequence shown here is derived from an EMBL/GenBank/DDBJ whole genome shotgun (WGS) entry which is preliminary data.</text>
</comment>